<dbReference type="Gene3D" id="3.30.70.2970">
    <property type="entry name" value="Protein of unknown function (DUF541), domain 2"/>
    <property type="match status" value="1"/>
</dbReference>
<evidence type="ECO:0000313" key="3">
    <source>
        <dbReference type="Proteomes" id="UP000439994"/>
    </source>
</evidence>
<comment type="caution">
    <text evidence="2">The sequence shown here is derived from an EMBL/GenBank/DDBJ whole genome shotgun (WGS) entry which is preliminary data.</text>
</comment>
<feature type="signal peptide" evidence="1">
    <location>
        <begin position="1"/>
        <end position="25"/>
    </location>
</feature>
<keyword evidence="3" id="KW-1185">Reference proteome</keyword>
<evidence type="ECO:0000313" key="2">
    <source>
        <dbReference type="EMBL" id="MUH72075.1"/>
    </source>
</evidence>
<dbReference type="GO" id="GO:0006974">
    <property type="term" value="P:DNA damage response"/>
    <property type="evidence" value="ECO:0007669"/>
    <property type="project" value="TreeGrafter"/>
</dbReference>
<dbReference type="Gene3D" id="3.30.110.170">
    <property type="entry name" value="Protein of unknown function (DUF541), domain 1"/>
    <property type="match status" value="1"/>
</dbReference>
<dbReference type="OrthoDB" id="5985609at2"/>
<keyword evidence="1" id="KW-0732">Signal</keyword>
<accession>A0A6N8F689</accession>
<dbReference type="Proteomes" id="UP000439994">
    <property type="component" value="Unassembled WGS sequence"/>
</dbReference>
<dbReference type="AlphaFoldDB" id="A0A6N8F689"/>
<dbReference type="RefSeq" id="WP_155695279.1">
    <property type="nucleotide sequence ID" value="NZ_WOCD01000003.1"/>
</dbReference>
<protein>
    <submittedName>
        <fullName evidence="2">DUF541 domain-containing protein</fullName>
    </submittedName>
</protein>
<gene>
    <name evidence="2" type="ORF">GNP35_06005</name>
</gene>
<dbReference type="PANTHER" id="PTHR34387">
    <property type="entry name" value="SLR1258 PROTEIN"/>
    <property type="match status" value="1"/>
</dbReference>
<organism evidence="2 3">
    <name type="scientific">Psychrosphaera haliotis</name>
    <dbReference type="NCBI Taxonomy" id="555083"/>
    <lineage>
        <taxon>Bacteria</taxon>
        <taxon>Pseudomonadati</taxon>
        <taxon>Pseudomonadota</taxon>
        <taxon>Gammaproteobacteria</taxon>
        <taxon>Alteromonadales</taxon>
        <taxon>Pseudoalteromonadaceae</taxon>
        <taxon>Psychrosphaera</taxon>
    </lineage>
</organism>
<evidence type="ECO:0000256" key="1">
    <source>
        <dbReference type="SAM" id="SignalP"/>
    </source>
</evidence>
<dbReference type="PANTHER" id="PTHR34387:SF1">
    <property type="entry name" value="PERIPLASMIC IMMUNOGENIC PROTEIN"/>
    <property type="match status" value="1"/>
</dbReference>
<proteinExistence type="predicted"/>
<dbReference type="Pfam" id="PF04402">
    <property type="entry name" value="SIMPL"/>
    <property type="match status" value="1"/>
</dbReference>
<feature type="chain" id="PRO_5027082190" evidence="1">
    <location>
        <begin position="26"/>
        <end position="244"/>
    </location>
</feature>
<dbReference type="InterPro" id="IPR052022">
    <property type="entry name" value="26kDa_periplasmic_antigen"/>
</dbReference>
<reference evidence="2 3" key="1">
    <citation type="submission" date="2019-11" db="EMBL/GenBank/DDBJ databases">
        <title>P. haliotis isolates from Z. marina roots.</title>
        <authorList>
            <person name="Cohen M."/>
            <person name="Jospin G."/>
            <person name="Eisen J.A."/>
            <person name="Coil D.A."/>
        </authorList>
    </citation>
    <scope>NUCLEOTIDE SEQUENCE [LARGE SCALE GENOMIC DNA]</scope>
    <source>
        <strain evidence="2 3">UCD-MCMsp1aY</strain>
    </source>
</reference>
<sequence>MKNHRFYQQLASLILLALSSLSANASVPDNRHIVIVGSAQVQASPDIAVISLELEHKDKKSITAKQNIDNRVNQLLDGLSKFMITEDNVSASSISTQPVYLYRNNQQTLDGFRASRTLKVTLNDIKLLNDFLDFALTVGVNEIRNIQLKSSKELELKKEASALAVKDAKTKGHTLASAFDAKLGRIYSINSTSSSNYDRYGANQSIERITFSDNAVAKARPGKYLQENLVFTSSINVVFDLELN</sequence>
<dbReference type="EMBL" id="WOCD01000003">
    <property type="protein sequence ID" value="MUH72075.1"/>
    <property type="molecule type" value="Genomic_DNA"/>
</dbReference>
<dbReference type="InterPro" id="IPR007497">
    <property type="entry name" value="SIMPL/DUF541"/>
</dbReference>
<name>A0A6N8F689_9GAMM</name>